<evidence type="ECO:0000313" key="2">
    <source>
        <dbReference type="Proteomes" id="UP000503462"/>
    </source>
</evidence>
<organism evidence="1 2">
    <name type="scientific">Peltaster fructicola</name>
    <dbReference type="NCBI Taxonomy" id="286661"/>
    <lineage>
        <taxon>Eukaryota</taxon>
        <taxon>Fungi</taxon>
        <taxon>Dikarya</taxon>
        <taxon>Ascomycota</taxon>
        <taxon>Pezizomycotina</taxon>
        <taxon>Dothideomycetes</taxon>
        <taxon>Dothideomycetes incertae sedis</taxon>
        <taxon>Peltaster</taxon>
    </lineage>
</organism>
<proteinExistence type="predicted"/>
<sequence length="74" mass="7826">MEAIRLKLGGSGGLLRWMASLVYGNSEVAAEAQHAVKESVITPQVITLDDLVKPPIDAITTDGLPVDAELSDHT</sequence>
<protein>
    <submittedName>
        <fullName evidence="1">Uncharacterized protein</fullName>
    </submittedName>
</protein>
<name>A0A6H0XRY4_9PEZI</name>
<dbReference type="Proteomes" id="UP000503462">
    <property type="component" value="Chromosome 2"/>
</dbReference>
<gene>
    <name evidence="1" type="ORF">AMS68_002912</name>
</gene>
<evidence type="ECO:0000313" key="1">
    <source>
        <dbReference type="EMBL" id="QIW97394.1"/>
    </source>
</evidence>
<reference evidence="1 2" key="1">
    <citation type="journal article" date="2016" name="Sci. Rep.">
        <title>Peltaster fructicola genome reveals evolution from an invasive phytopathogen to an ectophytic parasite.</title>
        <authorList>
            <person name="Xu C."/>
            <person name="Chen H."/>
            <person name="Gleason M.L."/>
            <person name="Xu J.R."/>
            <person name="Liu H."/>
            <person name="Zhang R."/>
            <person name="Sun G."/>
        </authorList>
    </citation>
    <scope>NUCLEOTIDE SEQUENCE [LARGE SCALE GENOMIC DNA]</scope>
    <source>
        <strain evidence="1 2">LNHT1506</strain>
    </source>
</reference>
<keyword evidence="2" id="KW-1185">Reference proteome</keyword>
<dbReference type="EMBL" id="CP051140">
    <property type="protein sequence ID" value="QIW97394.1"/>
    <property type="molecule type" value="Genomic_DNA"/>
</dbReference>
<accession>A0A6H0XRY4</accession>
<dbReference type="AlphaFoldDB" id="A0A6H0XRY4"/>